<dbReference type="NCBIfam" id="TIGR00460">
    <property type="entry name" value="fmt"/>
    <property type="match status" value="1"/>
</dbReference>
<comment type="function">
    <text evidence="10">Methionyl-tRNA formyltransferase that formylates methionyl-tRNA in mitochondria and is crucial for translation initiation.</text>
</comment>
<dbReference type="FunFam" id="3.40.50.12230:FF:000003">
    <property type="entry name" value="methionyl-tRNA formyltransferase, mitochondrial"/>
    <property type="match status" value="1"/>
</dbReference>
<name>A0A6P8Y307_DROAB</name>
<dbReference type="Proteomes" id="UP000515160">
    <property type="component" value="Chromosome 2R"/>
</dbReference>
<evidence type="ECO:0000256" key="1">
    <source>
        <dbReference type="ARBA" id="ARBA00004173"/>
    </source>
</evidence>
<evidence type="ECO:0000256" key="4">
    <source>
        <dbReference type="ARBA" id="ARBA00014185"/>
    </source>
</evidence>
<dbReference type="InterPro" id="IPR041711">
    <property type="entry name" value="Met-tRNA-FMT_N"/>
</dbReference>
<dbReference type="InterPro" id="IPR011034">
    <property type="entry name" value="Formyl_transferase-like_C_sf"/>
</dbReference>
<evidence type="ECO:0000259" key="12">
    <source>
        <dbReference type="Pfam" id="PF02911"/>
    </source>
</evidence>
<evidence type="ECO:0000313" key="13">
    <source>
        <dbReference type="Proteomes" id="UP000515160"/>
    </source>
</evidence>
<dbReference type="InterPro" id="IPR005794">
    <property type="entry name" value="Fmt"/>
</dbReference>
<dbReference type="InterPro" id="IPR005793">
    <property type="entry name" value="Formyl_trans_C"/>
</dbReference>
<dbReference type="OrthoDB" id="10268103at2759"/>
<dbReference type="GeneID" id="117576856"/>
<keyword evidence="13" id="KW-1185">Reference proteome</keyword>
<evidence type="ECO:0000256" key="3">
    <source>
        <dbReference type="ARBA" id="ARBA00012261"/>
    </source>
</evidence>
<evidence type="ECO:0000256" key="8">
    <source>
        <dbReference type="ARBA" id="ARBA00023128"/>
    </source>
</evidence>
<organism evidence="13 14">
    <name type="scientific">Drosophila albomicans</name>
    <name type="common">Fruit fly</name>
    <dbReference type="NCBI Taxonomy" id="7291"/>
    <lineage>
        <taxon>Eukaryota</taxon>
        <taxon>Metazoa</taxon>
        <taxon>Ecdysozoa</taxon>
        <taxon>Arthropoda</taxon>
        <taxon>Hexapoda</taxon>
        <taxon>Insecta</taxon>
        <taxon>Pterygota</taxon>
        <taxon>Neoptera</taxon>
        <taxon>Endopterygota</taxon>
        <taxon>Diptera</taxon>
        <taxon>Brachycera</taxon>
        <taxon>Muscomorpha</taxon>
        <taxon>Ephydroidea</taxon>
        <taxon>Drosophilidae</taxon>
        <taxon>Drosophila</taxon>
    </lineage>
</organism>
<accession>A0A6P8Y307</accession>
<dbReference type="InterPro" id="IPR002376">
    <property type="entry name" value="Formyl_transf_N"/>
</dbReference>
<comment type="catalytic activity">
    <reaction evidence="9">
        <text>L-methionyl-tRNA(fMet) + (6R)-10-formyltetrahydrofolate = N-formyl-L-methionyl-tRNA(fMet) + (6S)-5,6,7,8-tetrahydrofolate + H(+)</text>
        <dbReference type="Rhea" id="RHEA:24380"/>
        <dbReference type="Rhea" id="RHEA-COMP:9952"/>
        <dbReference type="Rhea" id="RHEA-COMP:9953"/>
        <dbReference type="ChEBI" id="CHEBI:15378"/>
        <dbReference type="ChEBI" id="CHEBI:57453"/>
        <dbReference type="ChEBI" id="CHEBI:78530"/>
        <dbReference type="ChEBI" id="CHEBI:78844"/>
        <dbReference type="ChEBI" id="CHEBI:195366"/>
        <dbReference type="EC" id="2.1.2.9"/>
    </reaction>
    <physiologicalReaction direction="left-to-right" evidence="9">
        <dbReference type="Rhea" id="RHEA:24381"/>
    </physiologicalReaction>
</comment>
<dbReference type="GO" id="GO:0005739">
    <property type="term" value="C:mitochondrion"/>
    <property type="evidence" value="ECO:0007669"/>
    <property type="project" value="UniProtKB-SubCell"/>
</dbReference>
<evidence type="ECO:0000256" key="7">
    <source>
        <dbReference type="ARBA" id="ARBA00022946"/>
    </source>
</evidence>
<evidence type="ECO:0000313" key="14">
    <source>
        <dbReference type="RefSeq" id="XP_034117840.1"/>
    </source>
</evidence>
<sequence length="343" mass="38566">MNGRCLLNHKTFQRKISQFNQIRFNAVCCQSPKVLFFGTDNFSLPSLQKLHQNNVDIGVVTSFKNPANCVRKYCEHENLALYQWPITPKLCASYELGVVVSFGHLIPVHIINAFSSGIINVHASLLPRWRGAAPIIYAIMNGDRKTGVSIMNIQPHHFDIGDILAQREMAIGADIHMPELHSSLAQLGAELLLDTVNNVRERIAKATPQDGALATYAPKITSRITEIEWPEQNSMEIYARYRALYGFKCLTTSFLDKQVQLLNVRKPKSQAQLNLPRFLLPSHFVFHRGLKSLIIGCAQGTAIEVTQMRIEGKKPMSALDFNNGFLKQAVSRQFKQNTNAAYC</sequence>
<feature type="domain" description="Formyl transferase C-terminal" evidence="12">
    <location>
        <begin position="219"/>
        <end position="325"/>
    </location>
</feature>
<dbReference type="PANTHER" id="PTHR11138">
    <property type="entry name" value="METHIONYL-TRNA FORMYLTRANSFERASE"/>
    <property type="match status" value="1"/>
</dbReference>
<dbReference type="EC" id="2.1.2.9" evidence="3"/>
<keyword evidence="6" id="KW-0648">Protein biosynthesis</keyword>
<keyword evidence="8" id="KW-0496">Mitochondrion</keyword>
<dbReference type="AlphaFoldDB" id="A0A6P8Y307"/>
<evidence type="ECO:0000256" key="6">
    <source>
        <dbReference type="ARBA" id="ARBA00022917"/>
    </source>
</evidence>
<dbReference type="CDD" id="cd08646">
    <property type="entry name" value="FMT_core_Met-tRNA-FMT_N"/>
    <property type="match status" value="1"/>
</dbReference>
<dbReference type="SUPFAM" id="SSF53328">
    <property type="entry name" value="Formyltransferase"/>
    <property type="match status" value="1"/>
</dbReference>
<feature type="domain" description="Formyl transferase N-terminal" evidence="11">
    <location>
        <begin position="95"/>
        <end position="195"/>
    </location>
</feature>
<dbReference type="Gene3D" id="3.40.50.12230">
    <property type="match status" value="1"/>
</dbReference>
<dbReference type="Pfam" id="PF00551">
    <property type="entry name" value="Formyl_trans_N"/>
    <property type="match status" value="1"/>
</dbReference>
<dbReference type="GO" id="GO:0004479">
    <property type="term" value="F:methionyl-tRNA formyltransferase activity"/>
    <property type="evidence" value="ECO:0007669"/>
    <property type="project" value="UniProtKB-EC"/>
</dbReference>
<protein>
    <recommendedName>
        <fullName evidence="4">Methionyl-tRNA formyltransferase, mitochondrial</fullName>
        <ecNumber evidence="3">2.1.2.9</ecNumber>
    </recommendedName>
</protein>
<gene>
    <name evidence="14" type="primary">LOC117576856</name>
</gene>
<keyword evidence="7" id="KW-0809">Transit peptide</keyword>
<dbReference type="RefSeq" id="XP_034117840.1">
    <property type="nucleotide sequence ID" value="XM_034261949.2"/>
</dbReference>
<dbReference type="CDD" id="cd08704">
    <property type="entry name" value="Met_tRNA_FMT_C"/>
    <property type="match status" value="1"/>
</dbReference>
<reference evidence="14" key="1">
    <citation type="submission" date="2025-08" db="UniProtKB">
        <authorList>
            <consortium name="RefSeq"/>
        </authorList>
    </citation>
    <scope>IDENTIFICATION</scope>
    <source>
        <strain evidence="14">15112-1751.03</strain>
        <tissue evidence="14">Whole Adult</tissue>
    </source>
</reference>
<evidence type="ECO:0000256" key="10">
    <source>
        <dbReference type="ARBA" id="ARBA00057846"/>
    </source>
</evidence>
<keyword evidence="5" id="KW-0808">Transferase</keyword>
<dbReference type="SUPFAM" id="SSF50486">
    <property type="entry name" value="FMT C-terminal domain-like"/>
    <property type="match status" value="1"/>
</dbReference>
<evidence type="ECO:0000256" key="2">
    <source>
        <dbReference type="ARBA" id="ARBA00010699"/>
    </source>
</evidence>
<dbReference type="InterPro" id="IPR036477">
    <property type="entry name" value="Formyl_transf_N_sf"/>
</dbReference>
<evidence type="ECO:0000256" key="9">
    <source>
        <dbReference type="ARBA" id="ARBA00052555"/>
    </source>
</evidence>
<evidence type="ECO:0000259" key="11">
    <source>
        <dbReference type="Pfam" id="PF00551"/>
    </source>
</evidence>
<comment type="similarity">
    <text evidence="2">Belongs to the Fmt family.</text>
</comment>
<evidence type="ECO:0000256" key="5">
    <source>
        <dbReference type="ARBA" id="ARBA00022679"/>
    </source>
</evidence>
<proteinExistence type="inferred from homology"/>
<dbReference type="Pfam" id="PF02911">
    <property type="entry name" value="Formyl_trans_C"/>
    <property type="match status" value="1"/>
</dbReference>
<dbReference type="InterPro" id="IPR044135">
    <property type="entry name" value="Met-tRNA-FMT_C"/>
</dbReference>
<dbReference type="PANTHER" id="PTHR11138:SF5">
    <property type="entry name" value="METHIONYL-TRNA FORMYLTRANSFERASE, MITOCHONDRIAL"/>
    <property type="match status" value="1"/>
</dbReference>
<comment type="subcellular location">
    <subcellularLocation>
        <location evidence="1">Mitochondrion</location>
    </subcellularLocation>
</comment>